<dbReference type="GO" id="GO:0030246">
    <property type="term" value="F:carbohydrate binding"/>
    <property type="evidence" value="ECO:0007669"/>
    <property type="project" value="InterPro"/>
</dbReference>
<dbReference type="GO" id="GO:0016829">
    <property type="term" value="F:lyase activity"/>
    <property type="evidence" value="ECO:0007669"/>
    <property type="project" value="UniProtKB-KW"/>
</dbReference>
<dbReference type="InterPro" id="IPR008979">
    <property type="entry name" value="Galactose-bd-like_sf"/>
</dbReference>
<dbReference type="Gene3D" id="2.70.98.10">
    <property type="match status" value="1"/>
</dbReference>
<name>A0A6A1UJ82_9ROSI</name>
<dbReference type="AlphaFoldDB" id="A0A6A1UJ82"/>
<dbReference type="Pfam" id="PF14683">
    <property type="entry name" value="CBM-like"/>
    <property type="match status" value="1"/>
</dbReference>
<dbReference type="InterPro" id="IPR014718">
    <property type="entry name" value="GH-type_carb-bd"/>
</dbReference>
<keyword evidence="3" id="KW-1185">Reference proteome</keyword>
<comment type="caution">
    <text evidence="2">The sequence shown here is derived from an EMBL/GenBank/DDBJ whole genome shotgun (WGS) entry which is preliminary data.</text>
</comment>
<evidence type="ECO:0000313" key="3">
    <source>
        <dbReference type="Proteomes" id="UP000516437"/>
    </source>
</evidence>
<evidence type="ECO:0000313" key="2">
    <source>
        <dbReference type="EMBL" id="KAB1200276.1"/>
    </source>
</evidence>
<sequence length="410" mass="47226">MLRGSSGFYNYGIYEHLEKWPAFTIDNTRIAFKLNKDKFHYMAIADDRQRFMPLPDDRLAGRGQVLAYPEAVLLYNPVEPQFKGEVDDKYQYSCENKDNRVHGWICTNPPVGFWQITPSDEFRSGGPLKQCLTSHVGPTTLAILHSAHYSGEDMVLKFGPNEPWKKVFGPVFFYLNGLSDGDDPLIPLWENAKQQMINEVQAWPYDFPASEDFQPANQRGHFSGRLLVRDSRFRQYGLWERYAELYPDERLGIQIGSSDYETDWFFAQVTRKKDDDTYEATTWQIKFQLDNADERGTYKLRLALATAHASELQKFSFHDLTDGENLPLKVRINKVADPPLFSTGLIGKDNTIARHGIHGLYRLYNIEVPGTQLQKGDNTIFLTQSESTSPFQGVMYDYIRLEGPDQTQRN</sequence>
<dbReference type="Proteomes" id="UP000516437">
    <property type="component" value="Unassembled WGS sequence"/>
</dbReference>
<dbReference type="EMBL" id="RXIC02000186">
    <property type="protein sequence ID" value="KAB1200276.1"/>
    <property type="molecule type" value="Genomic_DNA"/>
</dbReference>
<dbReference type="OrthoDB" id="2130367at2759"/>
<reference evidence="2 3" key="1">
    <citation type="journal article" date="2019" name="Plant Biotechnol. J.">
        <title>The red bayberry genome and genetic basis of sex determination.</title>
        <authorList>
            <person name="Jia H.M."/>
            <person name="Jia H.J."/>
            <person name="Cai Q.L."/>
            <person name="Wang Y."/>
            <person name="Zhao H.B."/>
            <person name="Yang W.F."/>
            <person name="Wang G.Y."/>
            <person name="Li Y.H."/>
            <person name="Zhan D.L."/>
            <person name="Shen Y.T."/>
            <person name="Niu Q.F."/>
            <person name="Chang L."/>
            <person name="Qiu J."/>
            <person name="Zhao L."/>
            <person name="Xie H.B."/>
            <person name="Fu W.Y."/>
            <person name="Jin J."/>
            <person name="Li X.W."/>
            <person name="Jiao Y."/>
            <person name="Zhou C.C."/>
            <person name="Tu T."/>
            <person name="Chai C.Y."/>
            <person name="Gao J.L."/>
            <person name="Fan L.J."/>
            <person name="van de Weg E."/>
            <person name="Wang J.Y."/>
            <person name="Gao Z.S."/>
        </authorList>
    </citation>
    <scope>NUCLEOTIDE SEQUENCE [LARGE SCALE GENOMIC DNA]</scope>
    <source>
        <tissue evidence="2">Leaves</tissue>
    </source>
</reference>
<dbReference type="PANTHER" id="PTHR32018:SF55">
    <property type="entry name" value="RHAMNOGALACTURONAN ENDOLYASE"/>
    <property type="match status" value="1"/>
</dbReference>
<gene>
    <name evidence="2" type="ORF">CJ030_MR0G007687</name>
</gene>
<dbReference type="SUPFAM" id="SSF49785">
    <property type="entry name" value="Galactose-binding domain-like"/>
    <property type="match status" value="1"/>
</dbReference>
<keyword evidence="2" id="KW-0456">Lyase</keyword>
<dbReference type="InterPro" id="IPR010325">
    <property type="entry name" value="Rhamnogal_lyase"/>
</dbReference>
<organism evidence="2 3">
    <name type="scientific">Morella rubra</name>
    <name type="common">Chinese bayberry</name>
    <dbReference type="NCBI Taxonomy" id="262757"/>
    <lineage>
        <taxon>Eukaryota</taxon>
        <taxon>Viridiplantae</taxon>
        <taxon>Streptophyta</taxon>
        <taxon>Embryophyta</taxon>
        <taxon>Tracheophyta</taxon>
        <taxon>Spermatophyta</taxon>
        <taxon>Magnoliopsida</taxon>
        <taxon>eudicotyledons</taxon>
        <taxon>Gunneridae</taxon>
        <taxon>Pentapetalae</taxon>
        <taxon>rosids</taxon>
        <taxon>fabids</taxon>
        <taxon>Fagales</taxon>
        <taxon>Myricaceae</taxon>
        <taxon>Morella</taxon>
    </lineage>
</organism>
<dbReference type="Pfam" id="PF06045">
    <property type="entry name" value="Rhamnogal_lyase"/>
    <property type="match status" value="1"/>
</dbReference>
<protein>
    <submittedName>
        <fullName evidence="2">Rhamnogalacturonate lyase</fullName>
    </submittedName>
</protein>
<feature type="domain" description="Rhamnogalacturonan lyase" evidence="1">
    <location>
        <begin position="239"/>
        <end position="401"/>
    </location>
</feature>
<proteinExistence type="predicted"/>
<dbReference type="CDD" id="cd10320">
    <property type="entry name" value="RGL4_N"/>
    <property type="match status" value="1"/>
</dbReference>
<dbReference type="PANTHER" id="PTHR32018">
    <property type="entry name" value="RHAMNOGALACTURONATE LYASE FAMILY PROTEIN"/>
    <property type="match status" value="1"/>
</dbReference>
<dbReference type="InterPro" id="IPR029411">
    <property type="entry name" value="RG-lyase_III"/>
</dbReference>
<evidence type="ECO:0000259" key="1">
    <source>
        <dbReference type="Pfam" id="PF14683"/>
    </source>
</evidence>
<dbReference type="InterPro" id="IPR051850">
    <property type="entry name" value="Polysacch_Lyase_4"/>
</dbReference>
<dbReference type="CDD" id="cd10317">
    <property type="entry name" value="RGL4_C"/>
    <property type="match status" value="1"/>
</dbReference>
<dbReference type="Gene3D" id="2.60.120.260">
    <property type="entry name" value="Galactose-binding domain-like"/>
    <property type="match status" value="1"/>
</dbReference>
<accession>A0A6A1UJ82</accession>